<dbReference type="AlphaFoldDB" id="M3HDN6"/>
<name>M3HDN6_CANMX</name>
<dbReference type="OMA" id="FYAKVYM"/>
<dbReference type="HOGENOM" id="CLU_060570_1_0_1"/>
<dbReference type="OrthoDB" id="4012429at2759"/>
<protein>
    <submittedName>
        <fullName evidence="1">Uncharacterized protein</fullName>
    </submittedName>
</protein>
<keyword evidence="2" id="KW-1185">Reference proteome</keyword>
<comment type="caution">
    <text evidence="1">The sequence shown here is derived from an EMBL/GenBank/DDBJ whole genome shotgun (WGS) entry which is preliminary data.</text>
</comment>
<evidence type="ECO:0000313" key="2">
    <source>
        <dbReference type="Proteomes" id="UP000011777"/>
    </source>
</evidence>
<proteinExistence type="predicted"/>
<organism evidence="1 2">
    <name type="scientific">Candida maltosa (strain Xu316)</name>
    <name type="common">Yeast</name>
    <dbReference type="NCBI Taxonomy" id="1245528"/>
    <lineage>
        <taxon>Eukaryota</taxon>
        <taxon>Fungi</taxon>
        <taxon>Dikarya</taxon>
        <taxon>Ascomycota</taxon>
        <taxon>Saccharomycotina</taxon>
        <taxon>Pichiomycetes</taxon>
        <taxon>Debaryomycetaceae</taxon>
        <taxon>Candida/Lodderomyces clade</taxon>
        <taxon>Candida</taxon>
    </lineage>
</organism>
<accession>M3HDN6</accession>
<reference evidence="1 2" key="1">
    <citation type="submission" date="2013-02" db="EMBL/GenBank/DDBJ databases">
        <title>Genome sequence of Candida maltosa Xu316, a potential industrial strain for xylitol and ethanol production.</title>
        <authorList>
            <person name="Yu J."/>
            <person name="Wang Q."/>
            <person name="Geng X."/>
            <person name="Bao W."/>
            <person name="He P."/>
            <person name="Cai J."/>
        </authorList>
    </citation>
    <scope>NUCLEOTIDE SEQUENCE [LARGE SCALE GENOMIC DNA]</scope>
    <source>
        <strain evidence="2">Xu316</strain>
    </source>
</reference>
<sequence length="275" mass="31706">MLSRQILTRNTTPCLVRCLSRNARGVISAAAKKALEKTKANTKNIPNEIPTVQPRKFLPLSALPQLPEELRPQEKPKGVDFSIPKKYLKTSIPAEVSKSDRKITMEIVKNADRFAKEQKDETLKQLASEIQKYVEFDPTRGPSISEHPLKRTLSGIGKLNPGFDNIKDEYLWELFPRGKTFGVPPFQQDSAFGFKEWEEELIKQREKEEPEIQAAKKNLEEYRKEYLASGESFYIVKGGRKKVNKKLLKKYIELKRKGTTKLRHDDDYDNENLID</sequence>
<gene>
    <name evidence="1" type="ORF">G210_4468</name>
</gene>
<evidence type="ECO:0000313" key="1">
    <source>
        <dbReference type="EMBL" id="EMG45347.1"/>
    </source>
</evidence>
<dbReference type="EMBL" id="AOGT01002517">
    <property type="protein sequence ID" value="EMG45347.1"/>
    <property type="molecule type" value="Genomic_DNA"/>
</dbReference>
<dbReference type="eggNOG" id="ENOG502RR79">
    <property type="taxonomic scope" value="Eukaryota"/>
</dbReference>
<dbReference type="Proteomes" id="UP000011777">
    <property type="component" value="Unassembled WGS sequence"/>
</dbReference>